<organism evidence="3 4">
    <name type="scientific">Vulcanimicrobium alpinum</name>
    <dbReference type="NCBI Taxonomy" id="3016050"/>
    <lineage>
        <taxon>Bacteria</taxon>
        <taxon>Bacillati</taxon>
        <taxon>Vulcanimicrobiota</taxon>
        <taxon>Vulcanimicrobiia</taxon>
        <taxon>Vulcanimicrobiales</taxon>
        <taxon>Vulcanimicrobiaceae</taxon>
        <taxon>Vulcanimicrobium</taxon>
    </lineage>
</organism>
<evidence type="ECO:0000259" key="2">
    <source>
        <dbReference type="Pfam" id="PF00188"/>
    </source>
</evidence>
<dbReference type="InterPro" id="IPR035940">
    <property type="entry name" value="CAP_sf"/>
</dbReference>
<dbReference type="SUPFAM" id="SSF55797">
    <property type="entry name" value="PR-1-like"/>
    <property type="match status" value="1"/>
</dbReference>
<name>A0AAN1XYR2_UNVUL</name>
<dbReference type="Proteomes" id="UP001317532">
    <property type="component" value="Chromosome"/>
</dbReference>
<dbReference type="RefSeq" id="WP_317995397.1">
    <property type="nucleotide sequence ID" value="NZ_AP025523.1"/>
</dbReference>
<feature type="chain" id="PRO_5042886905" description="SCP domain-containing protein" evidence="1">
    <location>
        <begin position="22"/>
        <end position="165"/>
    </location>
</feature>
<dbReference type="PANTHER" id="PTHR31157">
    <property type="entry name" value="SCP DOMAIN-CONTAINING PROTEIN"/>
    <property type="match status" value="1"/>
</dbReference>
<dbReference type="KEGG" id="vab:WPS_31100"/>
<gene>
    <name evidence="3" type="ORF">WPS_31100</name>
</gene>
<dbReference type="Gene3D" id="3.40.33.10">
    <property type="entry name" value="CAP"/>
    <property type="match status" value="1"/>
</dbReference>
<accession>A0AAN1XYR2</accession>
<evidence type="ECO:0000256" key="1">
    <source>
        <dbReference type="SAM" id="SignalP"/>
    </source>
</evidence>
<dbReference type="CDD" id="cd05379">
    <property type="entry name" value="CAP_bacterial"/>
    <property type="match status" value="1"/>
</dbReference>
<sequence length="165" mass="17619">MLRIAAVVAALALAVPLGASASEDGPVLIAFVHPRPPQIQTGAARALFADVNAARALRGLPALLPDPQLDEIALTVAREMAARHYFGHTDPNGMTFADRLQSAGFRFRFAAENLAFDRDEPHANAALLRSPGHYANIMDAHPHRLGVAAIAAGEGEIFYVEEFSD</sequence>
<keyword evidence="4" id="KW-1185">Reference proteome</keyword>
<dbReference type="AlphaFoldDB" id="A0AAN1XYR2"/>
<dbReference type="InterPro" id="IPR014044">
    <property type="entry name" value="CAP_dom"/>
</dbReference>
<protein>
    <recommendedName>
        <fullName evidence="2">SCP domain-containing protein</fullName>
    </recommendedName>
</protein>
<proteinExistence type="predicted"/>
<dbReference type="PANTHER" id="PTHR31157:SF1">
    <property type="entry name" value="SCP DOMAIN-CONTAINING PROTEIN"/>
    <property type="match status" value="1"/>
</dbReference>
<dbReference type="Pfam" id="PF00188">
    <property type="entry name" value="CAP"/>
    <property type="match status" value="1"/>
</dbReference>
<evidence type="ECO:0000313" key="4">
    <source>
        <dbReference type="Proteomes" id="UP001317532"/>
    </source>
</evidence>
<reference evidence="3 4" key="1">
    <citation type="journal article" date="2022" name="ISME Commun">
        <title>Vulcanimicrobium alpinus gen. nov. sp. nov., the first cultivated representative of the candidate phylum 'Eremiobacterota', is a metabolically versatile aerobic anoxygenic phototroph.</title>
        <authorList>
            <person name="Yabe S."/>
            <person name="Muto K."/>
            <person name="Abe K."/>
            <person name="Yokota A."/>
            <person name="Staudigel H."/>
            <person name="Tebo B.M."/>
        </authorList>
    </citation>
    <scope>NUCLEOTIDE SEQUENCE [LARGE SCALE GENOMIC DNA]</scope>
    <source>
        <strain evidence="3 4">WC8-2</strain>
    </source>
</reference>
<dbReference type="EMBL" id="AP025523">
    <property type="protein sequence ID" value="BDE07834.1"/>
    <property type="molecule type" value="Genomic_DNA"/>
</dbReference>
<feature type="domain" description="SCP" evidence="2">
    <location>
        <begin position="50"/>
        <end position="160"/>
    </location>
</feature>
<keyword evidence="1" id="KW-0732">Signal</keyword>
<evidence type="ECO:0000313" key="3">
    <source>
        <dbReference type="EMBL" id="BDE07834.1"/>
    </source>
</evidence>
<feature type="signal peptide" evidence="1">
    <location>
        <begin position="1"/>
        <end position="21"/>
    </location>
</feature>